<reference evidence="6" key="1">
    <citation type="submission" date="2022-08" db="EMBL/GenBank/DDBJ databases">
        <title>Complete Genome Sequences of 2 Bosea sp. soil isolates.</title>
        <authorList>
            <person name="Alvarez Arevalo M."/>
            <person name="Sterndorff E.B."/>
            <person name="Faurdal D."/>
            <person name="Joergensen T.S."/>
            <person name="Weber T."/>
        </authorList>
    </citation>
    <scope>NUCLEOTIDE SEQUENCE</scope>
    <source>
        <strain evidence="6">NBC_00436</strain>
    </source>
</reference>
<evidence type="ECO:0000259" key="5">
    <source>
        <dbReference type="Pfam" id="PF00496"/>
    </source>
</evidence>
<dbReference type="FunFam" id="3.40.190.10:FF:000251">
    <property type="entry name" value="Peptide ABC transporter substrate-binding protein"/>
    <property type="match status" value="1"/>
</dbReference>
<dbReference type="Gene3D" id="3.40.190.10">
    <property type="entry name" value="Periplasmic binding protein-like II"/>
    <property type="match status" value="1"/>
</dbReference>
<dbReference type="SUPFAM" id="SSF53850">
    <property type="entry name" value="Periplasmic binding protein-like II"/>
    <property type="match status" value="1"/>
</dbReference>
<dbReference type="GO" id="GO:0030288">
    <property type="term" value="C:outer membrane-bounded periplasmic space"/>
    <property type="evidence" value="ECO:0007669"/>
    <property type="project" value="UniProtKB-ARBA"/>
</dbReference>
<dbReference type="AlphaFoldDB" id="A0A9E7ZKS5"/>
<dbReference type="InterPro" id="IPR000914">
    <property type="entry name" value="SBP_5_dom"/>
</dbReference>
<sequence length="595" mass="65864">MKEQEIRGLVADVKDGALSRRSFMQKMMAVGISAPLASQILAWNDVAMAQPADDYKPTKAGGAGPLKILLWQAPTLLNPHFASGTKDQIASRIFYEPLAGWDEDGNLIPQLAAEIPSKENGGLAADGKSVTWKLKKDVKWHDGKPLTADDAVFTWEYAADPATAAYTTGSYKDIKVEKVDDHTIKVIFKEPTPFWADAFVGVAGMIIPKHHFGEYKGAKSREAPINLKPVGTGPYKFADFKPGDILTGTRNENYHVKNKPAFDTVEAKGGGDAVSAARAVLQTGEYDYAWNLQVEDEVLKRMEAGGRGRVLTAPSGDIEFIILNTTDPWTEVDGERSSIKTKHPTLTDPAVRQAINLLIDRESVQKFIYGRGGTATASFTNEPKRFKSEKLKYEFNVDKANKILDDAGWKKGSDGIREKDGKKLKYVYQTSINAPRQKTQAIIKQACQRAGIDLELKSVTASVFFSSDVANPDTYTKLYCDIEMYTTTQTQPDTGLFLNQCVSWEICNKENKWLGRNVSRYSDPEADKAYNAAKTELDPAKRAALLIKVNEIFCEANILLPILSRPRVVAAANNLKPQTSGWDCDTWNLASWYRT</sequence>
<proteinExistence type="inferred from homology"/>
<protein>
    <submittedName>
        <fullName evidence="6">Peptide ABC transporter substrate-binding protein</fullName>
    </submittedName>
</protein>
<organism evidence="6">
    <name type="scientific">Bosea sp. NBC_00436</name>
    <dbReference type="NCBI Taxonomy" id="2969620"/>
    <lineage>
        <taxon>Bacteria</taxon>
        <taxon>Pseudomonadati</taxon>
        <taxon>Pseudomonadota</taxon>
        <taxon>Alphaproteobacteria</taxon>
        <taxon>Hyphomicrobiales</taxon>
        <taxon>Boseaceae</taxon>
        <taxon>Bosea</taxon>
    </lineage>
</organism>
<dbReference type="PROSITE" id="PS51318">
    <property type="entry name" value="TAT"/>
    <property type="match status" value="1"/>
</dbReference>
<dbReference type="EMBL" id="CP102774">
    <property type="protein sequence ID" value="UZF86988.1"/>
    <property type="molecule type" value="Genomic_DNA"/>
</dbReference>
<evidence type="ECO:0000256" key="3">
    <source>
        <dbReference type="ARBA" id="ARBA00022448"/>
    </source>
</evidence>
<dbReference type="PANTHER" id="PTHR30290:SF65">
    <property type="entry name" value="MONOACYL PHOSPHATIDYLINOSITOL TETRAMANNOSIDE-BINDING PROTEIN LPQW-RELATED"/>
    <property type="match status" value="1"/>
</dbReference>
<dbReference type="CDD" id="cd08513">
    <property type="entry name" value="PBP2_thermophilic_Hb8_like"/>
    <property type="match status" value="1"/>
</dbReference>
<evidence type="ECO:0000313" key="6">
    <source>
        <dbReference type="EMBL" id="UZF86988.1"/>
    </source>
</evidence>
<dbReference type="InterPro" id="IPR006311">
    <property type="entry name" value="TAT_signal"/>
</dbReference>
<comment type="similarity">
    <text evidence="2">Belongs to the bacterial solute-binding protein 5 family.</text>
</comment>
<dbReference type="Pfam" id="PF00496">
    <property type="entry name" value="SBP_bac_5"/>
    <property type="match status" value="1"/>
</dbReference>
<dbReference type="GO" id="GO:0015833">
    <property type="term" value="P:peptide transport"/>
    <property type="evidence" value="ECO:0007669"/>
    <property type="project" value="TreeGrafter"/>
</dbReference>
<feature type="domain" description="Solute-binding protein family 5" evidence="5">
    <location>
        <begin position="108"/>
        <end position="471"/>
    </location>
</feature>
<gene>
    <name evidence="6" type="ORF">NWE54_25075</name>
</gene>
<name>A0A9E7ZKS5_9HYPH</name>
<keyword evidence="3" id="KW-0813">Transport</keyword>
<dbReference type="PIRSF" id="PIRSF002741">
    <property type="entry name" value="MppA"/>
    <property type="match status" value="1"/>
</dbReference>
<dbReference type="InterPro" id="IPR030678">
    <property type="entry name" value="Peptide/Ni-bd"/>
</dbReference>
<dbReference type="GO" id="GO:0043190">
    <property type="term" value="C:ATP-binding cassette (ABC) transporter complex"/>
    <property type="evidence" value="ECO:0007669"/>
    <property type="project" value="InterPro"/>
</dbReference>
<accession>A0A9E7ZKS5</accession>
<dbReference type="GO" id="GO:1904680">
    <property type="term" value="F:peptide transmembrane transporter activity"/>
    <property type="evidence" value="ECO:0007669"/>
    <property type="project" value="TreeGrafter"/>
</dbReference>
<evidence type="ECO:0000256" key="4">
    <source>
        <dbReference type="ARBA" id="ARBA00022729"/>
    </source>
</evidence>
<dbReference type="Gene3D" id="3.10.105.10">
    <property type="entry name" value="Dipeptide-binding Protein, Domain 3"/>
    <property type="match status" value="1"/>
</dbReference>
<keyword evidence="4" id="KW-0732">Signal</keyword>
<dbReference type="PANTHER" id="PTHR30290">
    <property type="entry name" value="PERIPLASMIC BINDING COMPONENT OF ABC TRANSPORTER"/>
    <property type="match status" value="1"/>
</dbReference>
<evidence type="ECO:0000256" key="1">
    <source>
        <dbReference type="ARBA" id="ARBA00004418"/>
    </source>
</evidence>
<dbReference type="FunFam" id="3.10.105.10:FF:000006">
    <property type="entry name" value="Peptide ABC transporter substrate-binding protein"/>
    <property type="match status" value="1"/>
</dbReference>
<evidence type="ECO:0000256" key="2">
    <source>
        <dbReference type="ARBA" id="ARBA00005695"/>
    </source>
</evidence>
<comment type="subcellular location">
    <subcellularLocation>
        <location evidence="1">Periplasm</location>
    </subcellularLocation>
</comment>
<dbReference type="InterPro" id="IPR039424">
    <property type="entry name" value="SBP_5"/>
</dbReference>